<protein>
    <submittedName>
        <fullName evidence="2">Uncharacterized protein</fullName>
    </submittedName>
</protein>
<evidence type="ECO:0000313" key="2">
    <source>
        <dbReference type="EMBL" id="RKR76409.1"/>
    </source>
</evidence>
<dbReference type="EMBL" id="RBKS01000001">
    <property type="protein sequence ID" value="RKR76409.1"/>
    <property type="molecule type" value="Genomic_DNA"/>
</dbReference>
<evidence type="ECO:0000256" key="1">
    <source>
        <dbReference type="SAM" id="MobiDB-lite"/>
    </source>
</evidence>
<dbReference type="AlphaFoldDB" id="A0A495IKV0"/>
<reference evidence="2 3" key="1">
    <citation type="submission" date="2018-10" db="EMBL/GenBank/DDBJ databases">
        <title>Sequencing the genomes of 1000 actinobacteria strains.</title>
        <authorList>
            <person name="Klenk H.-P."/>
        </authorList>
    </citation>
    <scope>NUCLEOTIDE SEQUENCE [LARGE SCALE GENOMIC DNA]</scope>
    <source>
        <strain evidence="2 3">DSM 17894</strain>
    </source>
</reference>
<name>A0A495IKV0_9MICO</name>
<organism evidence="2 3">
    <name type="scientific">Frondihabitans australicus</name>
    <dbReference type="NCBI Taxonomy" id="386892"/>
    <lineage>
        <taxon>Bacteria</taxon>
        <taxon>Bacillati</taxon>
        <taxon>Actinomycetota</taxon>
        <taxon>Actinomycetes</taxon>
        <taxon>Micrococcales</taxon>
        <taxon>Microbacteriaceae</taxon>
        <taxon>Frondihabitans</taxon>
    </lineage>
</organism>
<comment type="caution">
    <text evidence="2">The sequence shown here is derived from an EMBL/GenBank/DDBJ whole genome shotgun (WGS) entry which is preliminary data.</text>
</comment>
<dbReference type="OrthoDB" id="4981820at2"/>
<gene>
    <name evidence="2" type="ORF">C8E83_3582</name>
</gene>
<dbReference type="RefSeq" id="WP_121371386.1">
    <property type="nucleotide sequence ID" value="NZ_RBKS01000001.1"/>
</dbReference>
<accession>A0A495IKV0</accession>
<sequence>MAKVKVTPSAYSEVSATLDGAVRALSTHVHEASSSLAGTGSMSGTDIHGRTWGADYDRGATQLFRALTSLSGAIARVSAAVQITGENHAGAEAASSGSGAVPRSGPTTFGDTFSAPPSAIGGDGKAKPEGWELVASVIESVWPTADVFRMGQAAAAWSSLGDGLRAVRSQHVSGASAPLDGMTSSELPGLRGTVKQLAAQLTKLAEFCDSMQSFLTTMIATDVAAWAATTAILVSLVAAVAATSAAGLGLTVFTFGISDAVAAGADAGEVATASAAVVAEGLTVEAAVGAATGTVETVVIEASEELIAEIESIFETMVIEDPELVQIGALPWIAGGAAAVGGLTAIAPPTAPSLAPGKGSKVPRNDPTRIPYALPSGAEDKAEGKWITQKQPRKDDKTLVLYYNPKWKPFQIAQASKKARQLNAIAATGQLVATVPPPRVNAVPIYNADHGLPLSTPHPGQDVDHIHELQLGGNPIDPTNLQLLDSSVNRSIGAQIAAQIKRDAAIDPTKPYTRVIIIDPPLGVAVPPGDKPAPQ</sequence>
<evidence type="ECO:0000313" key="3">
    <source>
        <dbReference type="Proteomes" id="UP000280008"/>
    </source>
</evidence>
<proteinExistence type="predicted"/>
<dbReference type="Proteomes" id="UP000280008">
    <property type="component" value="Unassembled WGS sequence"/>
</dbReference>
<keyword evidence="3" id="KW-1185">Reference proteome</keyword>
<feature type="region of interest" description="Disordered" evidence="1">
    <location>
        <begin position="352"/>
        <end position="376"/>
    </location>
</feature>